<dbReference type="GO" id="GO:0036055">
    <property type="term" value="F:protein-succinyllysine desuccinylase activity"/>
    <property type="evidence" value="ECO:0007669"/>
    <property type="project" value="UniProtKB-UniRule"/>
</dbReference>
<dbReference type="InterPro" id="IPR026591">
    <property type="entry name" value="Sirtuin_cat_small_dom_sf"/>
</dbReference>
<evidence type="ECO:0000256" key="2">
    <source>
        <dbReference type="ARBA" id="ARBA00023027"/>
    </source>
</evidence>
<dbReference type="CDD" id="cd01412">
    <property type="entry name" value="SIRT5_Af1_CobB"/>
    <property type="match status" value="1"/>
</dbReference>
<dbReference type="NCBIfam" id="NF001755">
    <property type="entry name" value="PRK00481.1-5"/>
    <property type="match status" value="1"/>
</dbReference>
<dbReference type="InterPro" id="IPR050134">
    <property type="entry name" value="NAD-dep_sirtuin_deacylases"/>
</dbReference>
<dbReference type="Gene3D" id="3.30.1600.10">
    <property type="entry name" value="SIR2/SIRT2 'Small Domain"/>
    <property type="match status" value="1"/>
</dbReference>
<dbReference type="GO" id="GO:0160013">
    <property type="term" value="F:NAD-dependent protein de-2-hydroxyisobutyrylase activity"/>
    <property type="evidence" value="ECO:0007669"/>
    <property type="project" value="RHEA"/>
</dbReference>
<comment type="caution">
    <text evidence="6">The sequence shown here is derived from an EMBL/GenBank/DDBJ whole genome shotgun (WGS) entry which is preliminary data.</text>
</comment>
<evidence type="ECO:0000256" key="3">
    <source>
        <dbReference type="HAMAP-Rule" id="MF_01121"/>
    </source>
</evidence>
<feature type="binding site" evidence="3">
    <location>
        <position position="256"/>
    </location>
    <ligand>
        <name>NAD(+)</name>
        <dbReference type="ChEBI" id="CHEBI:57540"/>
    </ligand>
</feature>
<name>A0A2U1TXM5_9GAMM</name>
<comment type="subcellular location">
    <subcellularLocation>
        <location evidence="3">Cytoplasm</location>
    </subcellularLocation>
</comment>
<dbReference type="OrthoDB" id="9800582at2"/>
<comment type="cofactor">
    <cofactor evidence="3">
        <name>Zn(2+)</name>
        <dbReference type="ChEBI" id="CHEBI:29105"/>
    </cofactor>
    <text evidence="3">Binds 1 zinc ion per subunit.</text>
</comment>
<gene>
    <name evidence="3" type="primary">cobB</name>
    <name evidence="6" type="ORF">B4923_04450</name>
</gene>
<feature type="binding site" evidence="3">
    <location>
        <position position="153"/>
    </location>
    <ligand>
        <name>Zn(2+)</name>
        <dbReference type="ChEBI" id="CHEBI:29105"/>
    </ligand>
</feature>
<keyword evidence="2 3" id="KW-0520">NAD</keyword>
<dbReference type="GO" id="GO:0070403">
    <property type="term" value="F:NAD+ binding"/>
    <property type="evidence" value="ECO:0007669"/>
    <property type="project" value="UniProtKB-UniRule"/>
</dbReference>
<feature type="binding site" evidence="3">
    <location>
        <begin position="212"/>
        <end position="214"/>
    </location>
    <ligand>
        <name>NAD(+)</name>
        <dbReference type="ChEBI" id="CHEBI:57540"/>
    </ligand>
</feature>
<dbReference type="GO" id="GO:0017136">
    <property type="term" value="F:histone deacetylase activity, NAD-dependent"/>
    <property type="evidence" value="ECO:0007669"/>
    <property type="project" value="TreeGrafter"/>
</dbReference>
<evidence type="ECO:0000259" key="5">
    <source>
        <dbReference type="PROSITE" id="PS50305"/>
    </source>
</evidence>
<keyword evidence="3" id="KW-0479">Metal-binding</keyword>
<reference evidence="6 7" key="1">
    <citation type="submission" date="2018-04" db="EMBL/GenBank/DDBJ databases">
        <title>Brenneria corticis sp.nov.</title>
        <authorList>
            <person name="Li Y."/>
        </authorList>
    </citation>
    <scope>NUCLEOTIDE SEQUENCE [LARGE SCALE GENOMIC DNA]</scope>
    <source>
        <strain evidence="6 7">LMG 27715</strain>
    </source>
</reference>
<feature type="binding site" evidence="3">
    <location>
        <position position="172"/>
    </location>
    <ligand>
        <name>Zn(2+)</name>
        <dbReference type="ChEBI" id="CHEBI:29105"/>
    </ligand>
</feature>
<dbReference type="InterPro" id="IPR026590">
    <property type="entry name" value="Ssirtuin_cat_dom"/>
</dbReference>
<dbReference type="HAMAP" id="MF_01121">
    <property type="entry name" value="Sirtuin_ClassIII"/>
    <property type="match status" value="1"/>
</dbReference>
<feature type="binding site" evidence="3">
    <location>
        <begin position="46"/>
        <end position="65"/>
    </location>
    <ligand>
        <name>NAD(+)</name>
        <dbReference type="ChEBI" id="CHEBI:57540"/>
    </ligand>
</feature>
<sequence>MHTHQRLGRFHKGKRMRQQRLRARIFHRDYLAASEVKKPRVVVLTGAGISAESGIRTFRAADGLWEEHRVEDVATPEGFQRDPQLVQAFYNARRRQLQQPEIVPNAAHLALANLETMLGDNFLLITQNIDNLHERAGSQRVIHMHGELLKVRCCQSGQVFDWTGDLSADERCHCCQFPAPLRPHVVWFGEMPLHMDKIYQALSQADYFIAIGTSGHVYPAAGFVHEAHAHGAYTLELNLEPSQVESQFDEKIYGPASVIVPEFVGAWLTRRKSIKF</sequence>
<comment type="catalytic activity">
    <reaction evidence="3">
        <text>N(6)-(2-hydroxyisobutanoyl)-L-lysyl-[protein] + NAD(+) + H2O = 2''-O-(2-hydroxyisobutanoyl)-ADP-D-ribose + nicotinamide + L-lysyl-[protein]</text>
        <dbReference type="Rhea" id="RHEA:24364"/>
        <dbReference type="Rhea" id="RHEA-COMP:9752"/>
        <dbReference type="Rhea" id="RHEA-COMP:15921"/>
        <dbReference type="ChEBI" id="CHEBI:15377"/>
        <dbReference type="ChEBI" id="CHEBI:17154"/>
        <dbReference type="ChEBI" id="CHEBI:29969"/>
        <dbReference type="ChEBI" id="CHEBI:57540"/>
        <dbReference type="ChEBI" id="CHEBI:144968"/>
        <dbReference type="ChEBI" id="CHEBI:144969"/>
    </reaction>
</comment>
<dbReference type="PROSITE" id="PS50305">
    <property type="entry name" value="SIRTUIN"/>
    <property type="match status" value="1"/>
</dbReference>
<proteinExistence type="inferred from homology"/>
<evidence type="ECO:0000313" key="6">
    <source>
        <dbReference type="EMBL" id="PWC14168.1"/>
    </source>
</evidence>
<dbReference type="PANTHER" id="PTHR11085">
    <property type="entry name" value="NAD-DEPENDENT PROTEIN DEACYLASE SIRTUIN-5, MITOCHONDRIAL-RELATED"/>
    <property type="match status" value="1"/>
</dbReference>
<keyword evidence="1" id="KW-0808">Transferase</keyword>
<evidence type="ECO:0000313" key="7">
    <source>
        <dbReference type="Proteomes" id="UP000245138"/>
    </source>
</evidence>
<dbReference type="InterPro" id="IPR029035">
    <property type="entry name" value="DHS-like_NAD/FAD-binding_dom"/>
</dbReference>
<dbReference type="Gene3D" id="3.40.50.1220">
    <property type="entry name" value="TPP-binding domain"/>
    <property type="match status" value="1"/>
</dbReference>
<dbReference type="EMBL" id="QDKJ01000003">
    <property type="protein sequence ID" value="PWC14168.1"/>
    <property type="molecule type" value="Genomic_DNA"/>
</dbReference>
<comment type="catalytic activity">
    <reaction evidence="3">
        <text>N(6)-acetyl-L-lysyl-[protein] + NAD(+) + H2O = 2''-O-acetyl-ADP-D-ribose + nicotinamide + L-lysyl-[protein]</text>
        <dbReference type="Rhea" id="RHEA:43636"/>
        <dbReference type="Rhea" id="RHEA-COMP:9752"/>
        <dbReference type="Rhea" id="RHEA-COMP:10731"/>
        <dbReference type="ChEBI" id="CHEBI:15377"/>
        <dbReference type="ChEBI" id="CHEBI:17154"/>
        <dbReference type="ChEBI" id="CHEBI:29969"/>
        <dbReference type="ChEBI" id="CHEBI:57540"/>
        <dbReference type="ChEBI" id="CHEBI:61930"/>
        <dbReference type="ChEBI" id="CHEBI:83767"/>
        <dbReference type="EC" id="2.3.1.286"/>
    </reaction>
</comment>
<comment type="domain">
    <text evidence="3">2 residues (Tyr-90 and Arg-93) present in a large hydrophobic pocket are probably involved in substrate specificity. They are important for desuccinylation activity, but dispensable for deacetylation activity.</text>
</comment>
<dbReference type="EC" id="2.3.1.286" evidence="3"/>
<feature type="binding site" evidence="3">
    <location>
        <begin position="127"/>
        <end position="130"/>
    </location>
    <ligand>
        <name>NAD(+)</name>
        <dbReference type="ChEBI" id="CHEBI:57540"/>
    </ligand>
</feature>
<feature type="binding site" evidence="3">
    <location>
        <begin position="238"/>
        <end position="240"/>
    </location>
    <ligand>
        <name>NAD(+)</name>
        <dbReference type="ChEBI" id="CHEBI:57540"/>
    </ligand>
</feature>
<evidence type="ECO:0000256" key="1">
    <source>
        <dbReference type="ARBA" id="ARBA00022679"/>
    </source>
</evidence>
<dbReference type="GO" id="GO:0036054">
    <property type="term" value="F:protein-malonyllysine demalonylase activity"/>
    <property type="evidence" value="ECO:0007669"/>
    <property type="project" value="InterPro"/>
</dbReference>
<feature type="domain" description="Deacetylase sirtuin-type" evidence="5">
    <location>
        <begin position="16"/>
        <end position="276"/>
    </location>
</feature>
<feature type="active site" description="Proton acceptor" evidence="3">
    <location>
        <position position="145"/>
    </location>
</feature>
<accession>A0A2U1TXM5</accession>
<dbReference type="AlphaFoldDB" id="A0A2U1TXM5"/>
<comment type="catalytic activity">
    <reaction evidence="3">
        <text>N(6)-succinyl-L-lysyl-[protein] + NAD(+) + H2O = 2''-O-succinyl-ADP-D-ribose + nicotinamide + L-lysyl-[protein]</text>
        <dbReference type="Rhea" id="RHEA:47668"/>
        <dbReference type="Rhea" id="RHEA-COMP:9752"/>
        <dbReference type="Rhea" id="RHEA-COMP:11877"/>
        <dbReference type="ChEBI" id="CHEBI:15377"/>
        <dbReference type="ChEBI" id="CHEBI:17154"/>
        <dbReference type="ChEBI" id="CHEBI:29969"/>
        <dbReference type="ChEBI" id="CHEBI:57540"/>
        <dbReference type="ChEBI" id="CHEBI:87830"/>
        <dbReference type="ChEBI" id="CHEBI:87832"/>
    </reaction>
</comment>
<keyword evidence="3" id="KW-0963">Cytoplasm</keyword>
<dbReference type="GO" id="GO:0008270">
    <property type="term" value="F:zinc ion binding"/>
    <property type="evidence" value="ECO:0007669"/>
    <property type="project" value="UniProtKB-UniRule"/>
</dbReference>
<comment type="function">
    <text evidence="3">NAD-dependent lysine deacetylase that specifically removes acetyl groups on target proteins. Also acts as a protein-lysine deacylase by mediating protein desuccinylation and de-2-hydroxyisobutyrylation. Modulates the activities of several proteins which are inactive in their acylated form.</text>
</comment>
<keyword evidence="3" id="KW-0862">Zinc</keyword>
<evidence type="ECO:0000256" key="4">
    <source>
        <dbReference type="PROSITE-ProRule" id="PRU00236"/>
    </source>
</evidence>
<dbReference type="SUPFAM" id="SSF52467">
    <property type="entry name" value="DHS-like NAD/FAD-binding domain"/>
    <property type="match status" value="1"/>
</dbReference>
<feature type="binding site" evidence="3">
    <location>
        <position position="93"/>
    </location>
    <ligand>
        <name>substrate</name>
    </ligand>
</feature>
<dbReference type="GO" id="GO:0005737">
    <property type="term" value="C:cytoplasm"/>
    <property type="evidence" value="ECO:0007669"/>
    <property type="project" value="UniProtKB-SubCell"/>
</dbReference>
<dbReference type="PANTHER" id="PTHR11085:SF4">
    <property type="entry name" value="NAD-DEPENDENT PROTEIN DEACYLASE"/>
    <property type="match status" value="1"/>
</dbReference>
<protein>
    <recommendedName>
        <fullName evidence="3">NAD-dependent protein deacylase</fullName>
        <ecNumber evidence="3">2.3.1.286</ecNumber>
    </recommendedName>
    <alternativeName>
        <fullName evidence="3">Regulatory protein SIR2 homolog</fullName>
    </alternativeName>
</protein>
<dbReference type="Proteomes" id="UP000245138">
    <property type="component" value="Unassembled WGS sequence"/>
</dbReference>
<keyword evidence="7" id="KW-1185">Reference proteome</keyword>
<comment type="caution">
    <text evidence="3 4">Lacks conserved residue(s) required for the propagation of feature annotation.</text>
</comment>
<comment type="similarity">
    <text evidence="3">Belongs to the sirtuin family. Class III subfamily.</text>
</comment>
<feature type="binding site" evidence="3">
    <location>
        <position position="90"/>
    </location>
    <ligand>
        <name>substrate</name>
    </ligand>
</feature>
<organism evidence="6 7">
    <name type="scientific">Brenneria roseae subsp. americana</name>
    <dbReference type="NCBI Taxonomy" id="1508507"/>
    <lineage>
        <taxon>Bacteria</taxon>
        <taxon>Pseudomonadati</taxon>
        <taxon>Pseudomonadota</taxon>
        <taxon>Gammaproteobacteria</taxon>
        <taxon>Enterobacterales</taxon>
        <taxon>Pectobacteriaceae</taxon>
        <taxon>Brenneria</taxon>
    </lineage>
</organism>
<dbReference type="InterPro" id="IPR003000">
    <property type="entry name" value="Sirtuin"/>
</dbReference>
<dbReference type="InterPro" id="IPR027546">
    <property type="entry name" value="Sirtuin_class_III"/>
</dbReference>
<dbReference type="RefSeq" id="WP_109053169.1">
    <property type="nucleotide sequence ID" value="NZ_QDKJ01000003.1"/>
</dbReference>
<dbReference type="Pfam" id="PF02146">
    <property type="entry name" value="SIR2"/>
    <property type="match status" value="1"/>
</dbReference>